<dbReference type="InterPro" id="IPR015946">
    <property type="entry name" value="KH_dom-like_a/b"/>
</dbReference>
<dbReference type="Pfam" id="PF01926">
    <property type="entry name" value="MMR_HSR1"/>
    <property type="match status" value="2"/>
</dbReference>
<evidence type="ECO:0000256" key="1">
    <source>
        <dbReference type="ARBA" id="ARBA00008279"/>
    </source>
</evidence>
<feature type="domain" description="EngA-type G" evidence="11">
    <location>
        <begin position="177"/>
        <end position="352"/>
    </location>
</feature>
<evidence type="ECO:0000256" key="5">
    <source>
        <dbReference type="ARBA" id="ARBA00022741"/>
    </source>
</evidence>
<evidence type="ECO:0000256" key="4">
    <source>
        <dbReference type="ARBA" id="ARBA00022737"/>
    </source>
</evidence>
<evidence type="ECO:0000256" key="2">
    <source>
        <dbReference type="ARBA" id="ARBA00020953"/>
    </source>
</evidence>
<evidence type="ECO:0000259" key="11">
    <source>
        <dbReference type="PROSITE" id="PS51712"/>
    </source>
</evidence>
<keyword evidence="4 10" id="KW-0677">Repeat</keyword>
<feature type="binding site" evidence="8">
    <location>
        <begin position="230"/>
        <end position="234"/>
    </location>
    <ligand>
        <name>GTP</name>
        <dbReference type="ChEBI" id="CHEBI:37565"/>
        <label>2</label>
    </ligand>
</feature>
<dbReference type="HAMAP" id="MF_00195">
    <property type="entry name" value="GTPase_Der"/>
    <property type="match status" value="1"/>
</dbReference>
<dbReference type="Gene3D" id="3.40.50.300">
    <property type="entry name" value="P-loop containing nucleotide triphosphate hydrolases"/>
    <property type="match status" value="2"/>
</dbReference>
<reference evidence="12 13" key="1">
    <citation type="journal article" date="2016" name="Nat. Commun.">
        <title>Thousands of microbial genomes shed light on interconnected biogeochemical processes in an aquifer system.</title>
        <authorList>
            <person name="Anantharaman K."/>
            <person name="Brown C.T."/>
            <person name="Hug L.A."/>
            <person name="Sharon I."/>
            <person name="Castelle C.J."/>
            <person name="Probst A.J."/>
            <person name="Thomas B.C."/>
            <person name="Singh A."/>
            <person name="Wilkins M.J."/>
            <person name="Karaoz U."/>
            <person name="Brodie E.L."/>
            <person name="Williams K.H."/>
            <person name="Hubbard S.S."/>
            <person name="Banfield J.F."/>
        </authorList>
    </citation>
    <scope>NUCLEOTIDE SEQUENCE [LARGE SCALE GENOMIC DNA]</scope>
    <source>
        <strain evidence="13">RIFCSPLOWO2_12_FULL_64_10</strain>
    </source>
</reference>
<comment type="function">
    <text evidence="8 10">GTPase that plays an essential role in the late steps of ribosome biogenesis.</text>
</comment>
<dbReference type="InterPro" id="IPR027417">
    <property type="entry name" value="P-loop_NTPase"/>
</dbReference>
<dbReference type="GO" id="GO:0042254">
    <property type="term" value="P:ribosome biogenesis"/>
    <property type="evidence" value="ECO:0007669"/>
    <property type="project" value="UniProtKB-KW"/>
</dbReference>
<evidence type="ECO:0000256" key="3">
    <source>
        <dbReference type="ARBA" id="ARBA00022517"/>
    </source>
</evidence>
<evidence type="ECO:0000313" key="12">
    <source>
        <dbReference type="EMBL" id="OGG47124.1"/>
    </source>
</evidence>
<dbReference type="InterPro" id="IPR016484">
    <property type="entry name" value="GTPase_Der"/>
</dbReference>
<dbReference type="PRINTS" id="PR00326">
    <property type="entry name" value="GTP1OBG"/>
</dbReference>
<comment type="subunit">
    <text evidence="8">Associates with the 50S ribosomal subunit.</text>
</comment>
<keyword evidence="6 8" id="KW-0342">GTP-binding</keyword>
<evidence type="ECO:0000256" key="7">
    <source>
        <dbReference type="ARBA" id="ARBA00032345"/>
    </source>
</evidence>
<evidence type="ECO:0000313" key="13">
    <source>
        <dbReference type="Proteomes" id="UP000178606"/>
    </source>
</evidence>
<dbReference type="InterPro" id="IPR003593">
    <property type="entry name" value="AAA+_ATPase"/>
</dbReference>
<dbReference type="NCBIfam" id="TIGR00231">
    <property type="entry name" value="small_GTP"/>
    <property type="match status" value="2"/>
</dbReference>
<evidence type="ECO:0000256" key="9">
    <source>
        <dbReference type="PROSITE-ProRule" id="PRU01049"/>
    </source>
</evidence>
<dbReference type="SUPFAM" id="SSF52540">
    <property type="entry name" value="P-loop containing nucleoside triphosphate hydrolases"/>
    <property type="match status" value="2"/>
</dbReference>
<dbReference type="InterPro" id="IPR006073">
    <property type="entry name" value="GTP-bd"/>
</dbReference>
<dbReference type="AlphaFoldDB" id="A0A1F6CD61"/>
<dbReference type="Pfam" id="PF14714">
    <property type="entry name" value="KH_dom-like"/>
    <property type="match status" value="1"/>
</dbReference>
<dbReference type="PANTHER" id="PTHR43834">
    <property type="entry name" value="GTPASE DER"/>
    <property type="match status" value="1"/>
</dbReference>
<feature type="binding site" evidence="8">
    <location>
        <begin position="183"/>
        <end position="190"/>
    </location>
    <ligand>
        <name>GTP</name>
        <dbReference type="ChEBI" id="CHEBI:37565"/>
        <label>2</label>
    </ligand>
</feature>
<gene>
    <name evidence="8" type="primary">der</name>
    <name evidence="12" type="ORF">A3F84_16880</name>
</gene>
<dbReference type="Proteomes" id="UP000178606">
    <property type="component" value="Unassembled WGS sequence"/>
</dbReference>
<keyword evidence="3 8" id="KW-0690">Ribosome biogenesis</keyword>
<keyword evidence="5 8" id="KW-0547">Nucleotide-binding</keyword>
<dbReference type="InterPro" id="IPR005225">
    <property type="entry name" value="Small_GTP-bd"/>
</dbReference>
<evidence type="ECO:0000256" key="6">
    <source>
        <dbReference type="ARBA" id="ARBA00023134"/>
    </source>
</evidence>
<dbReference type="SMART" id="SM00382">
    <property type="entry name" value="AAA"/>
    <property type="match status" value="2"/>
</dbReference>
<dbReference type="CDD" id="cd01894">
    <property type="entry name" value="EngA1"/>
    <property type="match status" value="1"/>
</dbReference>
<feature type="binding site" evidence="8">
    <location>
        <begin position="10"/>
        <end position="17"/>
    </location>
    <ligand>
        <name>GTP</name>
        <dbReference type="ChEBI" id="CHEBI:37565"/>
        <label>1</label>
    </ligand>
</feature>
<feature type="binding site" evidence="8">
    <location>
        <begin position="57"/>
        <end position="61"/>
    </location>
    <ligand>
        <name>GTP</name>
        <dbReference type="ChEBI" id="CHEBI:37565"/>
        <label>1</label>
    </ligand>
</feature>
<dbReference type="Gene3D" id="3.30.300.20">
    <property type="match status" value="1"/>
</dbReference>
<dbReference type="PIRSF" id="PIRSF006485">
    <property type="entry name" value="GTP-binding_EngA"/>
    <property type="match status" value="1"/>
</dbReference>
<feature type="binding site" evidence="8">
    <location>
        <begin position="295"/>
        <end position="298"/>
    </location>
    <ligand>
        <name>GTP</name>
        <dbReference type="ChEBI" id="CHEBI:37565"/>
        <label>2</label>
    </ligand>
</feature>
<feature type="binding site" evidence="8">
    <location>
        <begin position="119"/>
        <end position="122"/>
    </location>
    <ligand>
        <name>GTP</name>
        <dbReference type="ChEBI" id="CHEBI:37565"/>
        <label>1</label>
    </ligand>
</feature>
<dbReference type="FunFam" id="3.30.300.20:FF:000004">
    <property type="entry name" value="GTPase Der"/>
    <property type="match status" value="1"/>
</dbReference>
<dbReference type="InterPro" id="IPR032859">
    <property type="entry name" value="KH_dom-like"/>
</dbReference>
<dbReference type="EMBL" id="MFKF01000272">
    <property type="protein sequence ID" value="OGG47124.1"/>
    <property type="molecule type" value="Genomic_DNA"/>
</dbReference>
<feature type="domain" description="EngA-type G" evidence="11">
    <location>
        <begin position="4"/>
        <end position="167"/>
    </location>
</feature>
<dbReference type="FunFam" id="3.40.50.300:FF:000040">
    <property type="entry name" value="GTPase Der"/>
    <property type="match status" value="1"/>
</dbReference>
<comment type="caution">
    <text evidence="12">The sequence shown here is derived from an EMBL/GenBank/DDBJ whole genome shotgun (WGS) entry which is preliminary data.</text>
</comment>
<dbReference type="GO" id="GO:0005525">
    <property type="term" value="F:GTP binding"/>
    <property type="evidence" value="ECO:0007669"/>
    <property type="project" value="UniProtKB-UniRule"/>
</dbReference>
<dbReference type="NCBIfam" id="TIGR03594">
    <property type="entry name" value="GTPase_EngA"/>
    <property type="match status" value="1"/>
</dbReference>
<sequence>MRKPLVAIVGRPNVGKSTLFNRLLGRRQAVVDDRPGVTRDRHYADVDWNRRSFQVVDTGGYDLRADGLVASVRAQADAAVQEADLVLVVADAQAGLTEEDRTVARVVQRSGKPYLLVANKVDTERDESDAAQLYALGLGDPFPVSAATGRMAGDLLDAILDRLPRESPMAFDAPDIPRIAVVGRPNVGKSTFVNALIGAERMIVSPEPGTTRDAVDTLVRRDDRPFLLVDTAGLRRRARVKDAVEFYCTVRTAQSLGRCDVAVVLTDAVEGCTVQDAQIVEQAVELGKGVVLAVNKWDLVEKETNTARDAQREIEGRFASLVNYPIVFISALTRQRVFRAVDLALEICERRKERVSTTELNAFLSEMQAVSPPPLYRGGNAKLFYGVQRDVAPPDFVFFSSHPRAISDSYRRFLERRLRERFGFFGSPIRIALKKKS</sequence>
<dbReference type="PANTHER" id="PTHR43834:SF6">
    <property type="entry name" value="GTPASE DER"/>
    <property type="match status" value="1"/>
</dbReference>
<organism evidence="12 13">
    <name type="scientific">Handelsmanbacteria sp. (strain RIFCSPLOWO2_12_FULL_64_10)</name>
    <dbReference type="NCBI Taxonomy" id="1817868"/>
    <lineage>
        <taxon>Bacteria</taxon>
        <taxon>Candidatus Handelsmaniibacteriota</taxon>
    </lineage>
</organism>
<evidence type="ECO:0000256" key="8">
    <source>
        <dbReference type="HAMAP-Rule" id="MF_00195"/>
    </source>
</evidence>
<dbReference type="CDD" id="cd01895">
    <property type="entry name" value="EngA2"/>
    <property type="match status" value="1"/>
</dbReference>
<dbReference type="FunFam" id="3.40.50.300:FF:000057">
    <property type="entry name" value="GTPase Der"/>
    <property type="match status" value="1"/>
</dbReference>
<accession>A0A1F6CD61</accession>
<dbReference type="GO" id="GO:0043022">
    <property type="term" value="F:ribosome binding"/>
    <property type="evidence" value="ECO:0007669"/>
    <property type="project" value="TreeGrafter"/>
</dbReference>
<proteinExistence type="inferred from homology"/>
<comment type="similarity">
    <text evidence="1 8 9 10">Belongs to the TRAFAC class TrmE-Era-EngA-EngB-Septin-like GTPase superfamily. EngA (Der) GTPase family.</text>
</comment>
<evidence type="ECO:0000256" key="10">
    <source>
        <dbReference type="RuleBase" id="RU004481"/>
    </source>
</evidence>
<name>A0A1F6CD61_HANXR</name>
<dbReference type="InterPro" id="IPR031166">
    <property type="entry name" value="G_ENGA"/>
</dbReference>
<dbReference type="PROSITE" id="PS51712">
    <property type="entry name" value="G_ENGA"/>
    <property type="match status" value="2"/>
</dbReference>
<protein>
    <recommendedName>
        <fullName evidence="2 8">GTPase Der</fullName>
    </recommendedName>
    <alternativeName>
        <fullName evidence="7 8">GTP-binding protein EngA</fullName>
    </alternativeName>
</protein>